<keyword evidence="12" id="KW-0963">Cytoplasm</keyword>
<keyword evidence="3 12" id="KW-0698">rRNA processing</keyword>
<keyword evidence="8 12" id="KW-0255">Endonuclease</keyword>
<dbReference type="SUPFAM" id="SSF54768">
    <property type="entry name" value="dsRNA-binding domain-like"/>
    <property type="match status" value="1"/>
</dbReference>
<dbReference type="AlphaFoldDB" id="A0A6I2GJ80"/>
<evidence type="ECO:0000313" key="20">
    <source>
        <dbReference type="Proteomes" id="UP000469870"/>
    </source>
</evidence>
<dbReference type="Gene3D" id="1.10.1520.10">
    <property type="entry name" value="Ribonuclease III domain"/>
    <property type="match status" value="1"/>
</dbReference>
<dbReference type="Proteomes" id="UP000469870">
    <property type="component" value="Unassembled WGS sequence"/>
</dbReference>
<dbReference type="GO" id="GO:0005737">
    <property type="term" value="C:cytoplasm"/>
    <property type="evidence" value="ECO:0007669"/>
    <property type="project" value="UniProtKB-SubCell"/>
</dbReference>
<dbReference type="PROSITE" id="PS50142">
    <property type="entry name" value="RNASE_3_2"/>
    <property type="match status" value="1"/>
</dbReference>
<comment type="subcellular location">
    <subcellularLocation>
        <location evidence="12">Cytoplasm</location>
    </subcellularLocation>
</comment>
<dbReference type="EC" id="3.1.26.3" evidence="12"/>
<evidence type="ECO:0000256" key="8">
    <source>
        <dbReference type="ARBA" id="ARBA00022759"/>
    </source>
</evidence>
<keyword evidence="12" id="KW-0819">tRNA processing</keyword>
<evidence type="ECO:0000313" key="15">
    <source>
        <dbReference type="EMBL" id="MRI81348.1"/>
    </source>
</evidence>
<feature type="domain" description="RNase III" evidence="14">
    <location>
        <begin position="6"/>
        <end position="135"/>
    </location>
</feature>
<dbReference type="Pfam" id="PF14622">
    <property type="entry name" value="Ribonucleas_3_3"/>
    <property type="match status" value="1"/>
</dbReference>
<dbReference type="Gene3D" id="3.30.160.20">
    <property type="match status" value="1"/>
</dbReference>
<sequence length="237" mass="27011">MKIPLTEVIKKRTGIQFKNARLLETAFQHTSFVNERAAKKLEHNERLEFLGDAVLEVIVSDFLFHEYPDKPEGQLTRMRAQLVREESLAFLARKYQFNRQIRLGKGELASGGNERDSILADCFEAFLGAVYLDQGMDVARAWLDESLLKPHRTILTKINLDYKTLFQERAQQKGAVQIRYELIEQSGPAHNQVFTMGLYLNDQLVSKGSGKSKKQAEMQAAEQAYALVDEKGNIKCT</sequence>
<dbReference type="CDD" id="cd10845">
    <property type="entry name" value="DSRM_RNAse_III_family"/>
    <property type="match status" value="1"/>
</dbReference>
<dbReference type="SUPFAM" id="SSF69065">
    <property type="entry name" value="RNase III domain-like"/>
    <property type="match status" value="1"/>
</dbReference>
<protein>
    <recommendedName>
        <fullName evidence="12">Ribonuclease 3</fullName>
        <ecNumber evidence="12">3.1.26.3</ecNumber>
    </recommendedName>
    <alternativeName>
        <fullName evidence="12">Ribonuclease III</fullName>
        <shortName evidence="12">RNase III</shortName>
    </alternativeName>
</protein>
<name>A0A6I2GJ80_9LACT</name>
<keyword evidence="6 12" id="KW-0479">Metal-binding</keyword>
<evidence type="ECO:0000256" key="11">
    <source>
        <dbReference type="ARBA" id="ARBA00022884"/>
    </source>
</evidence>
<evidence type="ECO:0000259" key="13">
    <source>
        <dbReference type="PROSITE" id="PS50137"/>
    </source>
</evidence>
<evidence type="ECO:0000256" key="7">
    <source>
        <dbReference type="ARBA" id="ARBA00022730"/>
    </source>
</evidence>
<evidence type="ECO:0000256" key="9">
    <source>
        <dbReference type="ARBA" id="ARBA00022801"/>
    </source>
</evidence>
<dbReference type="GO" id="GO:0019843">
    <property type="term" value="F:rRNA binding"/>
    <property type="evidence" value="ECO:0007669"/>
    <property type="project" value="UniProtKB-KW"/>
</dbReference>
<comment type="function">
    <text evidence="12">Digests double-stranded RNA. Involved in the processing of primary rRNA transcript to yield the immediate precursors to the large and small rRNAs (23S and 16S). Processes some mRNAs, and tRNAs when they are encoded in the rRNA operon. Processes pre-crRNA and tracrRNA of type II CRISPR loci if present in the organism.</text>
</comment>
<dbReference type="HAMAP" id="MF_00104">
    <property type="entry name" value="RNase_III"/>
    <property type="match status" value="1"/>
</dbReference>
<evidence type="ECO:0000256" key="10">
    <source>
        <dbReference type="ARBA" id="ARBA00022842"/>
    </source>
</evidence>
<evidence type="ECO:0000256" key="12">
    <source>
        <dbReference type="HAMAP-Rule" id="MF_00104"/>
    </source>
</evidence>
<evidence type="ECO:0000313" key="19">
    <source>
        <dbReference type="Proteomes" id="UP000440066"/>
    </source>
</evidence>
<dbReference type="GO" id="GO:0006397">
    <property type="term" value="P:mRNA processing"/>
    <property type="evidence" value="ECO:0007669"/>
    <property type="project" value="UniProtKB-UniRule"/>
</dbReference>
<evidence type="ECO:0000256" key="1">
    <source>
        <dbReference type="ARBA" id="ARBA00000109"/>
    </source>
</evidence>
<evidence type="ECO:0000256" key="3">
    <source>
        <dbReference type="ARBA" id="ARBA00022552"/>
    </source>
</evidence>
<evidence type="ECO:0000313" key="16">
    <source>
        <dbReference type="EMBL" id="MRI85339.1"/>
    </source>
</evidence>
<feature type="active site" evidence="12">
    <location>
        <position position="52"/>
    </location>
</feature>
<dbReference type="Proteomes" id="UP000440066">
    <property type="component" value="Unassembled WGS sequence"/>
</dbReference>
<feature type="binding site" evidence="12">
    <location>
        <position position="121"/>
    </location>
    <ligand>
        <name>Mg(2+)</name>
        <dbReference type="ChEBI" id="CHEBI:18420"/>
    </ligand>
</feature>
<dbReference type="GO" id="GO:0010468">
    <property type="term" value="P:regulation of gene expression"/>
    <property type="evidence" value="ECO:0007669"/>
    <property type="project" value="TreeGrafter"/>
</dbReference>
<evidence type="ECO:0000256" key="4">
    <source>
        <dbReference type="ARBA" id="ARBA00022664"/>
    </source>
</evidence>
<dbReference type="GO" id="GO:0004525">
    <property type="term" value="F:ribonuclease III activity"/>
    <property type="evidence" value="ECO:0007669"/>
    <property type="project" value="UniProtKB-UniRule"/>
</dbReference>
<keyword evidence="11 12" id="KW-0694">RNA-binding</keyword>
<evidence type="ECO:0000313" key="18">
    <source>
        <dbReference type="Proteomes" id="UP000430975"/>
    </source>
</evidence>
<dbReference type="PROSITE" id="PS50137">
    <property type="entry name" value="DS_RBD"/>
    <property type="match status" value="1"/>
</dbReference>
<feature type="active site" evidence="12">
    <location>
        <position position="124"/>
    </location>
</feature>
<evidence type="ECO:0000259" key="14">
    <source>
        <dbReference type="PROSITE" id="PS50142"/>
    </source>
</evidence>
<dbReference type="SMART" id="SM00535">
    <property type="entry name" value="RIBOc"/>
    <property type="match status" value="1"/>
</dbReference>
<keyword evidence="7 12" id="KW-0699">rRNA-binding</keyword>
<dbReference type="InterPro" id="IPR000999">
    <property type="entry name" value="RNase_III_dom"/>
</dbReference>
<comment type="similarity">
    <text evidence="2">Belongs to the ribonuclease III family.</text>
</comment>
<keyword evidence="9 12" id="KW-0378">Hydrolase</keyword>
<feature type="binding site" evidence="12">
    <location>
        <position position="48"/>
    </location>
    <ligand>
        <name>Mg(2+)</name>
        <dbReference type="ChEBI" id="CHEBI:18420"/>
    </ligand>
</feature>
<reference evidence="18 20" key="2">
    <citation type="submission" date="2019-11" db="EMBL/GenBank/DDBJ databases">
        <title>Characterisation of Fundicoccus ignavus gen. nov. sp. nov., a novel genus of the family Aerococcaceae isolated from bulk tank milk.</title>
        <authorList>
            <person name="Siebert A."/>
            <person name="Huptas C."/>
            <person name="Wenning M."/>
            <person name="Scherer S."/>
            <person name="Doll E.V."/>
        </authorList>
    </citation>
    <scope>NUCLEOTIDE SEQUENCE [LARGE SCALE GENOMIC DNA]</scope>
    <source>
        <strain evidence="15 20">DSM 109653</strain>
        <strain evidence="16 18">WS4759</strain>
    </source>
</reference>
<dbReference type="Pfam" id="PF00035">
    <property type="entry name" value="dsrm"/>
    <property type="match status" value="1"/>
</dbReference>
<evidence type="ECO:0000256" key="5">
    <source>
        <dbReference type="ARBA" id="ARBA00022722"/>
    </source>
</evidence>
<keyword evidence="18" id="KW-1185">Reference proteome</keyword>
<keyword evidence="5 12" id="KW-0540">Nuclease</keyword>
<dbReference type="GO" id="GO:0003725">
    <property type="term" value="F:double-stranded RNA binding"/>
    <property type="evidence" value="ECO:0007669"/>
    <property type="project" value="TreeGrafter"/>
</dbReference>
<dbReference type="RefSeq" id="WP_153833114.1">
    <property type="nucleotide sequence ID" value="NZ_WJQR01000004.1"/>
</dbReference>
<accession>A0A6I2GJ80</accession>
<comment type="subunit">
    <text evidence="12">Homodimer.</text>
</comment>
<comment type="catalytic activity">
    <reaction evidence="1 12">
        <text>Endonucleolytic cleavage to 5'-phosphomonoester.</text>
        <dbReference type="EC" id="3.1.26.3"/>
    </reaction>
</comment>
<dbReference type="GO" id="GO:0008033">
    <property type="term" value="P:tRNA processing"/>
    <property type="evidence" value="ECO:0007669"/>
    <property type="project" value="UniProtKB-KW"/>
</dbReference>
<keyword evidence="4 12" id="KW-0507">mRNA processing</keyword>
<dbReference type="NCBIfam" id="TIGR02191">
    <property type="entry name" value="RNaseIII"/>
    <property type="match status" value="1"/>
</dbReference>
<dbReference type="InterPro" id="IPR011907">
    <property type="entry name" value="RNase_III"/>
</dbReference>
<dbReference type="PANTHER" id="PTHR11207">
    <property type="entry name" value="RIBONUCLEASE III"/>
    <property type="match status" value="1"/>
</dbReference>
<dbReference type="PROSITE" id="PS00517">
    <property type="entry name" value="RNASE_3_1"/>
    <property type="match status" value="1"/>
</dbReference>
<comment type="cofactor">
    <cofactor evidence="12">
        <name>Mg(2+)</name>
        <dbReference type="ChEBI" id="CHEBI:18420"/>
    </cofactor>
</comment>
<dbReference type="InterPro" id="IPR014720">
    <property type="entry name" value="dsRBD_dom"/>
</dbReference>
<evidence type="ECO:0000256" key="2">
    <source>
        <dbReference type="ARBA" id="ARBA00010183"/>
    </source>
</evidence>
<dbReference type="PANTHER" id="PTHR11207:SF0">
    <property type="entry name" value="RIBONUCLEASE 3"/>
    <property type="match status" value="1"/>
</dbReference>
<dbReference type="GO" id="GO:0006364">
    <property type="term" value="P:rRNA processing"/>
    <property type="evidence" value="ECO:0007669"/>
    <property type="project" value="UniProtKB-UniRule"/>
</dbReference>
<comment type="caution">
    <text evidence="16">The sequence shown here is derived from an EMBL/GenBank/DDBJ whole genome shotgun (WGS) entry which is preliminary data.</text>
</comment>
<feature type="binding site" evidence="12">
    <location>
        <position position="124"/>
    </location>
    <ligand>
        <name>Mg(2+)</name>
        <dbReference type="ChEBI" id="CHEBI:18420"/>
    </ligand>
</feature>
<dbReference type="CDD" id="cd00593">
    <property type="entry name" value="RIBOc"/>
    <property type="match status" value="1"/>
</dbReference>
<dbReference type="EMBL" id="WJQR01000004">
    <property type="protein sequence ID" value="MRI81348.1"/>
    <property type="molecule type" value="Genomic_DNA"/>
</dbReference>
<proteinExistence type="inferred from homology"/>
<dbReference type="EMBL" id="WJQS01000004">
    <property type="protein sequence ID" value="MRI85339.1"/>
    <property type="molecule type" value="Genomic_DNA"/>
</dbReference>
<dbReference type="GO" id="GO:0046872">
    <property type="term" value="F:metal ion binding"/>
    <property type="evidence" value="ECO:0007669"/>
    <property type="project" value="UniProtKB-KW"/>
</dbReference>
<feature type="domain" description="DRBM" evidence="13">
    <location>
        <begin position="161"/>
        <end position="230"/>
    </location>
</feature>
<keyword evidence="10 12" id="KW-0460">Magnesium</keyword>
<dbReference type="Proteomes" id="UP000430975">
    <property type="component" value="Unassembled WGS sequence"/>
</dbReference>
<organism evidence="16 18">
    <name type="scientific">Fundicoccus ignavus</name>
    <dbReference type="NCBI Taxonomy" id="2664442"/>
    <lineage>
        <taxon>Bacteria</taxon>
        <taxon>Bacillati</taxon>
        <taxon>Bacillota</taxon>
        <taxon>Bacilli</taxon>
        <taxon>Lactobacillales</taxon>
        <taxon>Aerococcaceae</taxon>
        <taxon>Fundicoccus</taxon>
    </lineage>
</organism>
<dbReference type="SMART" id="SM00358">
    <property type="entry name" value="DSRM"/>
    <property type="match status" value="1"/>
</dbReference>
<evidence type="ECO:0000313" key="17">
    <source>
        <dbReference type="EMBL" id="MRJ48054.1"/>
    </source>
</evidence>
<gene>
    <name evidence="12" type="primary">rnc</name>
    <name evidence="17" type="ORF">GF867_10805</name>
    <name evidence="16" type="ORF">GIY09_05540</name>
    <name evidence="15" type="ORF">GIY11_04885</name>
</gene>
<dbReference type="FunFam" id="1.10.1520.10:FF:000001">
    <property type="entry name" value="Ribonuclease 3"/>
    <property type="match status" value="1"/>
</dbReference>
<reference evidence="17 19" key="1">
    <citation type="submission" date="2019-11" db="EMBL/GenBank/DDBJ databases">
        <title>Characterisation of Fundicoccus ignavus gen. nov. sp. nov., a novel genus of the family Aerococcaceae from bulk tank milk.</title>
        <authorList>
            <person name="Siebert A."/>
            <person name="Huptas C."/>
            <person name="Wenning M."/>
            <person name="Scherer S."/>
            <person name="Doll E.V."/>
        </authorList>
    </citation>
    <scope>NUCLEOTIDE SEQUENCE [LARGE SCALE GENOMIC DNA]</scope>
    <source>
        <strain evidence="17 19">DSM 109652</strain>
    </source>
</reference>
<dbReference type="InterPro" id="IPR036389">
    <property type="entry name" value="RNase_III_sf"/>
</dbReference>
<dbReference type="EMBL" id="WJQT01000019">
    <property type="protein sequence ID" value="MRJ48054.1"/>
    <property type="molecule type" value="Genomic_DNA"/>
</dbReference>
<evidence type="ECO:0000256" key="6">
    <source>
        <dbReference type="ARBA" id="ARBA00022723"/>
    </source>
</evidence>